<comment type="caution">
    <text evidence="1">The sequence shown here is derived from an EMBL/GenBank/DDBJ whole genome shotgun (WGS) entry which is preliminary data.</text>
</comment>
<gene>
    <name evidence="1" type="ORF">B296_00048686</name>
</gene>
<name>A0A426YTS0_ENSVE</name>
<accession>A0A426YTS0</accession>
<dbReference type="AlphaFoldDB" id="A0A426YTS0"/>
<dbReference type="Proteomes" id="UP000287651">
    <property type="component" value="Unassembled WGS sequence"/>
</dbReference>
<reference evidence="1 2" key="1">
    <citation type="journal article" date="2014" name="Agronomy (Basel)">
        <title>A Draft Genome Sequence for Ensete ventricosum, the Drought-Tolerant Tree Against Hunger.</title>
        <authorList>
            <person name="Harrison J."/>
            <person name="Moore K.A."/>
            <person name="Paszkiewicz K."/>
            <person name="Jones T."/>
            <person name="Grant M."/>
            <person name="Ambacheew D."/>
            <person name="Muzemil S."/>
            <person name="Studholme D.J."/>
        </authorList>
    </citation>
    <scope>NUCLEOTIDE SEQUENCE [LARGE SCALE GENOMIC DNA]</scope>
</reference>
<proteinExistence type="predicted"/>
<protein>
    <submittedName>
        <fullName evidence="1">Uncharacterized protein</fullName>
    </submittedName>
</protein>
<sequence length="67" mass="7660">MAEGCTVNEEGEGNAGGTCRVVSKNVADMEWSKGDVVPLSRTRWEEKARCPRSRRSEFKCRFPYYKL</sequence>
<evidence type="ECO:0000313" key="2">
    <source>
        <dbReference type="Proteomes" id="UP000287651"/>
    </source>
</evidence>
<organism evidence="1 2">
    <name type="scientific">Ensete ventricosum</name>
    <name type="common">Abyssinian banana</name>
    <name type="synonym">Musa ensete</name>
    <dbReference type="NCBI Taxonomy" id="4639"/>
    <lineage>
        <taxon>Eukaryota</taxon>
        <taxon>Viridiplantae</taxon>
        <taxon>Streptophyta</taxon>
        <taxon>Embryophyta</taxon>
        <taxon>Tracheophyta</taxon>
        <taxon>Spermatophyta</taxon>
        <taxon>Magnoliopsida</taxon>
        <taxon>Liliopsida</taxon>
        <taxon>Zingiberales</taxon>
        <taxon>Musaceae</taxon>
        <taxon>Ensete</taxon>
    </lineage>
</organism>
<dbReference type="EMBL" id="AMZH03010245">
    <property type="protein sequence ID" value="RRT55114.1"/>
    <property type="molecule type" value="Genomic_DNA"/>
</dbReference>
<evidence type="ECO:0000313" key="1">
    <source>
        <dbReference type="EMBL" id="RRT55114.1"/>
    </source>
</evidence>